<feature type="transmembrane region" description="Helical" evidence="7">
    <location>
        <begin position="369"/>
        <end position="387"/>
    </location>
</feature>
<name>D5C562_NITHN</name>
<feature type="transmembrane region" description="Helical" evidence="7">
    <location>
        <begin position="317"/>
        <end position="338"/>
    </location>
</feature>
<dbReference type="Proteomes" id="UP000001844">
    <property type="component" value="Chromosome"/>
</dbReference>
<keyword evidence="3" id="KW-1003">Cell membrane</keyword>
<reference evidence="9" key="1">
    <citation type="submission" date="2010-04" db="EMBL/GenBank/DDBJ databases">
        <title>Complete genome sequence of Nitrosococcus halophilus Nc4, a salt-adapted, aerobic obligate ammonia-oxidizing sulfur purple bacterium.</title>
        <authorList>
            <consortium name="US DOE Joint Genome Institute"/>
            <person name="Campbell M.A."/>
            <person name="Malfatti S.A."/>
            <person name="Chain P.S.G."/>
            <person name="Heidelberg J.F."/>
            <person name="Ward B.B."/>
            <person name="Klotz M.G."/>
        </authorList>
    </citation>
    <scope>NUCLEOTIDE SEQUENCE [LARGE SCALE GENOMIC DNA]</scope>
    <source>
        <strain evidence="9">Nc4</strain>
    </source>
</reference>
<gene>
    <name evidence="8" type="ordered locus">Nhal_2193</name>
</gene>
<evidence type="ECO:0000313" key="8">
    <source>
        <dbReference type="EMBL" id="ADE15285.1"/>
    </source>
</evidence>
<evidence type="ECO:0000256" key="5">
    <source>
        <dbReference type="ARBA" id="ARBA00022989"/>
    </source>
</evidence>
<dbReference type="GO" id="GO:0005886">
    <property type="term" value="C:plasma membrane"/>
    <property type="evidence" value="ECO:0007669"/>
    <property type="project" value="UniProtKB-SubCell"/>
</dbReference>
<protein>
    <submittedName>
        <fullName evidence="8">Polysaccharide biosynthesis protein</fullName>
    </submittedName>
</protein>
<dbReference type="KEGG" id="nhl:Nhal_2193"/>
<accession>D5C562</accession>
<keyword evidence="4 7" id="KW-0812">Transmembrane</keyword>
<evidence type="ECO:0000313" key="9">
    <source>
        <dbReference type="Proteomes" id="UP000001844"/>
    </source>
</evidence>
<feature type="transmembrane region" description="Helical" evidence="7">
    <location>
        <begin position="273"/>
        <end position="297"/>
    </location>
</feature>
<evidence type="ECO:0000256" key="7">
    <source>
        <dbReference type="SAM" id="Phobius"/>
    </source>
</evidence>
<organism evidence="8 9">
    <name type="scientific">Nitrosococcus halophilus (strain Nc4)</name>
    <dbReference type="NCBI Taxonomy" id="472759"/>
    <lineage>
        <taxon>Bacteria</taxon>
        <taxon>Pseudomonadati</taxon>
        <taxon>Pseudomonadota</taxon>
        <taxon>Gammaproteobacteria</taxon>
        <taxon>Chromatiales</taxon>
        <taxon>Chromatiaceae</taxon>
        <taxon>Nitrosococcus</taxon>
    </lineage>
</organism>
<keyword evidence="9" id="KW-1185">Reference proteome</keyword>
<keyword evidence="6 7" id="KW-0472">Membrane</keyword>
<proteinExistence type="inferred from homology"/>
<dbReference type="CDD" id="cd13127">
    <property type="entry name" value="MATE_tuaB_like"/>
    <property type="match status" value="1"/>
</dbReference>
<dbReference type="PANTHER" id="PTHR30250:SF10">
    <property type="entry name" value="LIPOPOLYSACCHARIDE BIOSYNTHESIS PROTEIN WZXC"/>
    <property type="match status" value="1"/>
</dbReference>
<evidence type="ECO:0000256" key="3">
    <source>
        <dbReference type="ARBA" id="ARBA00022475"/>
    </source>
</evidence>
<dbReference type="eggNOG" id="COG2244">
    <property type="taxonomic scope" value="Bacteria"/>
</dbReference>
<dbReference type="RefSeq" id="WP_013033148.1">
    <property type="nucleotide sequence ID" value="NC_013960.1"/>
</dbReference>
<feature type="transmembrane region" description="Helical" evidence="7">
    <location>
        <begin position="399"/>
        <end position="420"/>
    </location>
</feature>
<feature type="transmembrane region" description="Helical" evidence="7">
    <location>
        <begin position="70"/>
        <end position="92"/>
    </location>
</feature>
<evidence type="ECO:0000256" key="6">
    <source>
        <dbReference type="ARBA" id="ARBA00023136"/>
    </source>
</evidence>
<comment type="similarity">
    <text evidence="2">Belongs to the polysaccharide synthase family.</text>
</comment>
<feature type="transmembrane region" description="Helical" evidence="7">
    <location>
        <begin position="161"/>
        <end position="180"/>
    </location>
</feature>
<dbReference type="Pfam" id="PF13440">
    <property type="entry name" value="Polysacc_synt_3"/>
    <property type="match status" value="1"/>
</dbReference>
<evidence type="ECO:0000256" key="1">
    <source>
        <dbReference type="ARBA" id="ARBA00004651"/>
    </source>
</evidence>
<dbReference type="PANTHER" id="PTHR30250">
    <property type="entry name" value="PST FAMILY PREDICTED COLANIC ACID TRANSPORTER"/>
    <property type="match status" value="1"/>
</dbReference>
<dbReference type="HOGENOM" id="CLU_026911_4_0_6"/>
<feature type="transmembrane region" description="Helical" evidence="7">
    <location>
        <begin position="104"/>
        <end position="122"/>
    </location>
</feature>
<dbReference type="InterPro" id="IPR050833">
    <property type="entry name" value="Poly_Biosynth_Transport"/>
</dbReference>
<feature type="transmembrane region" description="Helical" evidence="7">
    <location>
        <begin position="134"/>
        <end position="155"/>
    </location>
</feature>
<keyword evidence="5 7" id="KW-1133">Transmembrane helix</keyword>
<evidence type="ECO:0000256" key="4">
    <source>
        <dbReference type="ARBA" id="ARBA00022692"/>
    </source>
</evidence>
<sequence length="478" mass="51833">MVVTTLSRYSVLIISLVSTMALARLLTPAEIGIFSMAVVFVNLAHSMRDFGVGQYIIQEKELTTERIRSAFGITLVIAWSMAILLAVAAPWTAGFYGDERVTEILRVLAINFALIPFGSVVLSYMRREMQFTTIFLVAVSSEVIRAASSIWFAWIGLGAMSLAWSALLGVIATVALARLLGPRHFVVRPEFREWRRVVGFGGQATLATIALEFQRGAPDVIIGRYLSAAAVGFFGKALSVIQLFDRTVLAAVHPVILPHMSAKHRSGDSITDFYAHGLGLITALAWPFYAFVAIMALPVVRILFGDQWDAVVPLARILSIYAAVNVLFAFAGQALVAVGAVHLLVRLRVATLLATISALALAVPQGLEAVAFAMVFPAAVGWLYSYWLMRSAIGLEFSIYARAIISSLLITAATAALPMLHLWATAGVGQPLWQTFIIGAAGGGVGWLAAVIALRHPIWDELRLLFFHARNRVWPVSG</sequence>
<feature type="transmembrane region" description="Helical" evidence="7">
    <location>
        <begin position="432"/>
        <end position="454"/>
    </location>
</feature>
<comment type="subcellular location">
    <subcellularLocation>
        <location evidence="1">Cell membrane</location>
        <topology evidence="1">Multi-pass membrane protein</topology>
    </subcellularLocation>
</comment>
<dbReference type="AlphaFoldDB" id="D5C562"/>
<evidence type="ECO:0000256" key="2">
    <source>
        <dbReference type="ARBA" id="ARBA00007430"/>
    </source>
</evidence>
<dbReference type="EMBL" id="CP001798">
    <property type="protein sequence ID" value="ADE15285.1"/>
    <property type="molecule type" value="Genomic_DNA"/>
</dbReference>
<dbReference type="STRING" id="472759.Nhal_2193"/>